<gene>
    <name evidence="3" type="ORF">GHC57_06335</name>
</gene>
<dbReference type="Gene3D" id="3.50.50.60">
    <property type="entry name" value="FAD/NAD(P)-binding domain"/>
    <property type="match status" value="1"/>
</dbReference>
<organism evidence="3 4">
    <name type="scientific">Roseospira navarrensis</name>
    <dbReference type="NCBI Taxonomy" id="140058"/>
    <lineage>
        <taxon>Bacteria</taxon>
        <taxon>Pseudomonadati</taxon>
        <taxon>Pseudomonadota</taxon>
        <taxon>Alphaproteobacteria</taxon>
        <taxon>Rhodospirillales</taxon>
        <taxon>Rhodospirillaceae</taxon>
        <taxon>Roseospira</taxon>
    </lineage>
</organism>
<dbReference type="RefSeq" id="WP_153342319.1">
    <property type="nucleotide sequence ID" value="NZ_WIVE01000013.1"/>
</dbReference>
<dbReference type="Gene3D" id="3.30.9.10">
    <property type="entry name" value="D-Amino Acid Oxidase, subunit A, domain 2"/>
    <property type="match status" value="1"/>
</dbReference>
<protein>
    <submittedName>
        <fullName evidence="3">FAD-dependent oxidoreductase</fullName>
    </submittedName>
</protein>
<dbReference type="GO" id="GO:0005737">
    <property type="term" value="C:cytoplasm"/>
    <property type="evidence" value="ECO:0007669"/>
    <property type="project" value="TreeGrafter"/>
</dbReference>
<dbReference type="OrthoDB" id="7421214at2"/>
<dbReference type="GO" id="GO:0016491">
    <property type="term" value="F:oxidoreductase activity"/>
    <property type="evidence" value="ECO:0007669"/>
    <property type="project" value="UniProtKB-KW"/>
</dbReference>
<sequence>MTETATETADILILGAGMAGASVGYALAGRGVSVLLLEREDQPGYHSTGRSAALFSETYGPPLVRRLSAASRAFLDAPPDGFTEVPLLTPRGLLAMGLPGQDEAIDALVDEACAGGGPGTMEHLDAAALLEAVPILRPGVFTSGALEPGARDMDVDALHTGFLKGLRRMGGRVLAGAEAAALSHAGGVWRVATRGGAVCEAPVVVNAAGAWADEVAGLAGVRPLGLTPKRRTALLVDAPAGASVAGWPMTGDLDDTVYFKPDAGRLLLSPADATPVPPQDVQPELEDVAVAVDRFQRITTHTVERPRATWAGLRSFVPDGVPVAGFAPEPDAGGASGFFWLAGQGGYGIQTAVGLARAAAALALGEALPDDVAAKGVTAAALAPERPTLSVPNPEAPR</sequence>
<keyword evidence="1" id="KW-0560">Oxidoreductase</keyword>
<dbReference type="Proteomes" id="UP000434582">
    <property type="component" value="Unassembled WGS sequence"/>
</dbReference>
<accession>A0A7X1ZD43</accession>
<reference evidence="3 4" key="1">
    <citation type="submission" date="2019-10" db="EMBL/GenBank/DDBJ databases">
        <title>Draft whole-genome sequence of the purple nonsulfur photosynthetic bacterium Roseospira navarrensis DSM 15114.</title>
        <authorList>
            <person name="Kyndt J.A."/>
            <person name="Meyer T.E."/>
        </authorList>
    </citation>
    <scope>NUCLEOTIDE SEQUENCE [LARGE SCALE GENOMIC DNA]</scope>
    <source>
        <strain evidence="3 4">DSM 15114</strain>
    </source>
</reference>
<keyword evidence="4" id="KW-1185">Reference proteome</keyword>
<dbReference type="Pfam" id="PF01266">
    <property type="entry name" value="DAO"/>
    <property type="match status" value="1"/>
</dbReference>
<dbReference type="PANTHER" id="PTHR13847:SF287">
    <property type="entry name" value="FAD-DEPENDENT OXIDOREDUCTASE DOMAIN-CONTAINING PROTEIN 1"/>
    <property type="match status" value="1"/>
</dbReference>
<dbReference type="InterPro" id="IPR036188">
    <property type="entry name" value="FAD/NAD-bd_sf"/>
</dbReference>
<dbReference type="PANTHER" id="PTHR13847">
    <property type="entry name" value="SARCOSINE DEHYDROGENASE-RELATED"/>
    <property type="match status" value="1"/>
</dbReference>
<dbReference type="EMBL" id="WIVE01000013">
    <property type="protein sequence ID" value="MQX36132.1"/>
    <property type="molecule type" value="Genomic_DNA"/>
</dbReference>
<evidence type="ECO:0000256" key="1">
    <source>
        <dbReference type="ARBA" id="ARBA00023002"/>
    </source>
</evidence>
<feature type="domain" description="FAD dependent oxidoreductase" evidence="2">
    <location>
        <begin position="10"/>
        <end position="362"/>
    </location>
</feature>
<evidence type="ECO:0000313" key="4">
    <source>
        <dbReference type="Proteomes" id="UP000434582"/>
    </source>
</evidence>
<evidence type="ECO:0000313" key="3">
    <source>
        <dbReference type="EMBL" id="MQX36132.1"/>
    </source>
</evidence>
<proteinExistence type="predicted"/>
<comment type="caution">
    <text evidence="3">The sequence shown here is derived from an EMBL/GenBank/DDBJ whole genome shotgun (WGS) entry which is preliminary data.</text>
</comment>
<dbReference type="SUPFAM" id="SSF51905">
    <property type="entry name" value="FAD/NAD(P)-binding domain"/>
    <property type="match status" value="1"/>
</dbReference>
<dbReference type="AlphaFoldDB" id="A0A7X1ZD43"/>
<dbReference type="InterPro" id="IPR006076">
    <property type="entry name" value="FAD-dep_OxRdtase"/>
</dbReference>
<name>A0A7X1ZD43_9PROT</name>
<evidence type="ECO:0000259" key="2">
    <source>
        <dbReference type="Pfam" id="PF01266"/>
    </source>
</evidence>